<dbReference type="GO" id="GO:0006412">
    <property type="term" value="P:translation"/>
    <property type="evidence" value="ECO:0007669"/>
    <property type="project" value="UniProtKB-UniRule"/>
</dbReference>
<dbReference type="AlphaFoldDB" id="A0A380NGQ1"/>
<sequence length="170" mass="18832">MAVLDIVKAGHPVLKKVAEPVDFVNKKLRQLLDDMAETMRVADGCGLAAPQVNVSQRIIVVDDGTGLQEFINPEIVKADGEQVGVEGCLSVPGYFGDVKRYQDIEVHYIDRHNKKKKLKAEGFLARIIQHEIDHLNGILFIEKVETAYKLKDENAVAMAEAEIVKEPAQA</sequence>
<accession>A0A380NGQ1</accession>
<dbReference type="Pfam" id="PF01327">
    <property type="entry name" value="Pep_deformylase"/>
    <property type="match status" value="1"/>
</dbReference>
<feature type="active site" evidence="2">
    <location>
        <position position="131"/>
    </location>
</feature>
<reference evidence="3 4" key="1">
    <citation type="submission" date="2018-06" db="EMBL/GenBank/DDBJ databases">
        <authorList>
            <consortium name="Pathogen Informatics"/>
            <person name="Doyle S."/>
        </authorList>
    </citation>
    <scope>NUCLEOTIDE SEQUENCE [LARGE SCALE GENOMIC DNA]</scope>
    <source>
        <strain evidence="3 4">NCTC12020</strain>
    </source>
</reference>
<dbReference type="GO" id="GO:0042586">
    <property type="term" value="F:peptide deformylase activity"/>
    <property type="evidence" value="ECO:0007669"/>
    <property type="project" value="UniProtKB-UniRule"/>
</dbReference>
<keyword evidence="2" id="KW-0408">Iron</keyword>
<evidence type="ECO:0000313" key="3">
    <source>
        <dbReference type="EMBL" id="SUP40694.1"/>
    </source>
</evidence>
<dbReference type="HAMAP" id="MF_00163">
    <property type="entry name" value="Pep_deformylase"/>
    <property type="match status" value="1"/>
</dbReference>
<gene>
    <name evidence="3" type="primary">def1</name>
    <name evidence="2" type="synonym">def</name>
    <name evidence="3" type="ORF">NCTC12020_00365</name>
</gene>
<proteinExistence type="inferred from homology"/>
<dbReference type="Gene3D" id="3.90.45.10">
    <property type="entry name" value="Peptide deformylase"/>
    <property type="match status" value="1"/>
</dbReference>
<dbReference type="RefSeq" id="WP_115309618.1">
    <property type="nucleotide sequence ID" value="NZ_UHIO01000001.1"/>
</dbReference>
<evidence type="ECO:0000256" key="2">
    <source>
        <dbReference type="HAMAP-Rule" id="MF_00163"/>
    </source>
</evidence>
<dbReference type="InterPro" id="IPR023635">
    <property type="entry name" value="Peptide_deformylase"/>
</dbReference>
<dbReference type="InterPro" id="IPR036821">
    <property type="entry name" value="Peptide_deformylase_sf"/>
</dbReference>
<name>A0A380NGQ1_9FIRM</name>
<dbReference type="Proteomes" id="UP000255367">
    <property type="component" value="Unassembled WGS sequence"/>
</dbReference>
<comment type="catalytic activity">
    <reaction evidence="2">
        <text>N-terminal N-formyl-L-methionyl-[peptide] + H2O = N-terminal L-methionyl-[peptide] + formate</text>
        <dbReference type="Rhea" id="RHEA:24420"/>
        <dbReference type="Rhea" id="RHEA-COMP:10639"/>
        <dbReference type="Rhea" id="RHEA-COMP:10640"/>
        <dbReference type="ChEBI" id="CHEBI:15377"/>
        <dbReference type="ChEBI" id="CHEBI:15740"/>
        <dbReference type="ChEBI" id="CHEBI:49298"/>
        <dbReference type="ChEBI" id="CHEBI:64731"/>
        <dbReference type="EC" id="3.5.1.88"/>
    </reaction>
</comment>
<dbReference type="OrthoDB" id="9784988at2"/>
<dbReference type="EC" id="3.5.1.88" evidence="2"/>
<dbReference type="SUPFAM" id="SSF56420">
    <property type="entry name" value="Peptide deformylase"/>
    <property type="match status" value="1"/>
</dbReference>
<dbReference type="NCBIfam" id="TIGR00079">
    <property type="entry name" value="pept_deformyl"/>
    <property type="match status" value="1"/>
</dbReference>
<evidence type="ECO:0000313" key="4">
    <source>
        <dbReference type="Proteomes" id="UP000255367"/>
    </source>
</evidence>
<feature type="binding site" evidence="2">
    <location>
        <position position="130"/>
    </location>
    <ligand>
        <name>Fe cation</name>
        <dbReference type="ChEBI" id="CHEBI:24875"/>
    </ligand>
</feature>
<feature type="binding site" evidence="2">
    <location>
        <position position="88"/>
    </location>
    <ligand>
        <name>Fe cation</name>
        <dbReference type="ChEBI" id="CHEBI:24875"/>
    </ligand>
</feature>
<dbReference type="NCBIfam" id="NF001159">
    <property type="entry name" value="PRK00150.1-3"/>
    <property type="match status" value="1"/>
</dbReference>
<dbReference type="PANTHER" id="PTHR10458:SF22">
    <property type="entry name" value="PEPTIDE DEFORMYLASE"/>
    <property type="match status" value="1"/>
</dbReference>
<comment type="similarity">
    <text evidence="1 2">Belongs to the polypeptide deformylase family.</text>
</comment>
<feature type="binding site" evidence="2">
    <location>
        <position position="134"/>
    </location>
    <ligand>
        <name>Fe cation</name>
        <dbReference type="ChEBI" id="CHEBI:24875"/>
    </ligand>
</feature>
<dbReference type="EMBL" id="UHIO01000001">
    <property type="protein sequence ID" value="SUP40694.1"/>
    <property type="molecule type" value="Genomic_DNA"/>
</dbReference>
<comment type="function">
    <text evidence="2">Removes the formyl group from the N-terminal Met of newly synthesized proteins. Requires at least a dipeptide for an efficient rate of reaction. N-terminal L-methionine is a prerequisite for activity but the enzyme has broad specificity at other positions.</text>
</comment>
<keyword evidence="4" id="KW-1185">Reference proteome</keyword>
<evidence type="ECO:0000256" key="1">
    <source>
        <dbReference type="ARBA" id="ARBA00010759"/>
    </source>
</evidence>
<organism evidence="3 4">
    <name type="scientific">Veillonella criceti</name>
    <dbReference type="NCBI Taxonomy" id="103891"/>
    <lineage>
        <taxon>Bacteria</taxon>
        <taxon>Bacillati</taxon>
        <taxon>Bacillota</taxon>
        <taxon>Negativicutes</taxon>
        <taxon>Veillonellales</taxon>
        <taxon>Veillonellaceae</taxon>
        <taxon>Veillonella</taxon>
    </lineage>
</organism>
<dbReference type="PANTHER" id="PTHR10458">
    <property type="entry name" value="PEPTIDE DEFORMYLASE"/>
    <property type="match status" value="1"/>
</dbReference>
<dbReference type="PIRSF" id="PIRSF004749">
    <property type="entry name" value="Pep_def"/>
    <property type="match status" value="1"/>
</dbReference>
<comment type="cofactor">
    <cofactor evidence="2">
        <name>Fe(2+)</name>
        <dbReference type="ChEBI" id="CHEBI:29033"/>
    </cofactor>
    <text evidence="2">Binds 1 Fe(2+) ion.</text>
</comment>
<protein>
    <recommendedName>
        <fullName evidence="2">Peptide deformylase</fullName>
        <shortName evidence="2">PDF</shortName>
        <ecNumber evidence="2">3.5.1.88</ecNumber>
    </recommendedName>
    <alternativeName>
        <fullName evidence="2">Polypeptide deformylase</fullName>
    </alternativeName>
</protein>
<keyword evidence="2" id="KW-0479">Metal-binding</keyword>
<dbReference type="GO" id="GO:0046872">
    <property type="term" value="F:metal ion binding"/>
    <property type="evidence" value="ECO:0007669"/>
    <property type="project" value="UniProtKB-KW"/>
</dbReference>
<dbReference type="PRINTS" id="PR01576">
    <property type="entry name" value="PDEFORMYLASE"/>
</dbReference>
<keyword evidence="2 3" id="KW-0378">Hydrolase</keyword>
<keyword evidence="2" id="KW-0648">Protein biosynthesis</keyword>
<dbReference type="CDD" id="cd00487">
    <property type="entry name" value="Pep_deformylase"/>
    <property type="match status" value="1"/>
</dbReference>